<dbReference type="Pfam" id="PF07428">
    <property type="entry name" value="Tri3"/>
    <property type="match status" value="1"/>
</dbReference>
<evidence type="ECO:0000256" key="1">
    <source>
        <dbReference type="ARBA" id="ARBA00006439"/>
    </source>
</evidence>
<evidence type="ECO:0000313" key="3">
    <source>
        <dbReference type="EMBL" id="TBU22228.1"/>
    </source>
</evidence>
<dbReference type="InterPro" id="IPR023213">
    <property type="entry name" value="CAT-like_dom_sf"/>
</dbReference>
<dbReference type="GO" id="GO:0016407">
    <property type="term" value="F:acetyltransferase activity"/>
    <property type="evidence" value="ECO:0007669"/>
    <property type="project" value="InterPro"/>
</dbReference>
<dbReference type="Proteomes" id="UP000292957">
    <property type="component" value="Unassembled WGS sequence"/>
</dbReference>
<evidence type="ECO:0000256" key="2">
    <source>
        <dbReference type="ARBA" id="ARBA00022679"/>
    </source>
</evidence>
<comment type="similarity">
    <text evidence="1">Belongs to the trichothecene O-acetyltransferase family.</text>
</comment>
<sequence>MAQTGQGNILEPSWEEYVLPSQEPIGKTAYTRPLLGSELVFDQLHNLVDGFVEVCMGITISTAFSGEELLARAKEAVIRWRYVLRILSAQPSVALIHSSFVCPIMAATPRFGIHHPKLRSWIYTPLANHDEAYSWAEETVVMLDEVIDPSSFIQRINITRLPYILSDGTAQHLRVYVFRPSSLVNVFAIFFHGPHAMLDAKPNMQAFSTLLEFMSSPQDIALADLPWGTEHKNLPTGPVTVTGGRSKEWETVGNALFAKAAGMHANLSAAHHLMRRPNTDVGTGKVQRALIELTEAETASVVQALKHAGFGFGHLVEAATALALYDLKPVPEDQSESAHVTFMAGMISLHGRMSPPYRDSKTHLVSSLAMVPISISLAGLADLTPKERLLSALAQSKAHYDEYLANPCILQFTAEHMRIAPLLDVDAFGRPACGIVTNLGRVENYLPNIWPRIVEDCGAGGPPVFRVDKLHFGHRLIPEIPNVHVWSMNSRFSIQIQAADVWEEATPQAYLNKIVQQMLLIV</sequence>
<accession>A0A4Q9M7W1</accession>
<dbReference type="AlphaFoldDB" id="A0A4Q9M7W1"/>
<proteinExistence type="inferred from homology"/>
<dbReference type="OrthoDB" id="2548233at2759"/>
<dbReference type="PANTHER" id="PTHR42034">
    <property type="entry name" value="CHROMOSOME 7, WHOLE GENOME SHOTGUN SEQUENCE-RELATED"/>
    <property type="match status" value="1"/>
</dbReference>
<dbReference type="InterPro" id="IPR009992">
    <property type="entry name" value="Tri3/Sat12/Sat16/Mac1"/>
</dbReference>
<name>A0A4Q9M7W1_9APHY</name>
<reference evidence="3" key="1">
    <citation type="submission" date="2019-01" db="EMBL/GenBank/DDBJ databases">
        <title>Draft genome sequences of three monokaryotic isolates of the white-rot basidiomycete fungus Dichomitus squalens.</title>
        <authorList>
            <consortium name="DOE Joint Genome Institute"/>
            <person name="Lopez S.C."/>
            <person name="Andreopoulos B."/>
            <person name="Pangilinan J."/>
            <person name="Lipzen A."/>
            <person name="Riley R."/>
            <person name="Ahrendt S."/>
            <person name="Ng V."/>
            <person name="Barry K."/>
            <person name="Daum C."/>
            <person name="Grigoriev I.V."/>
            <person name="Hilden K.S."/>
            <person name="Makela M.R."/>
            <person name="de Vries R.P."/>
        </authorList>
    </citation>
    <scope>NUCLEOTIDE SEQUENCE [LARGE SCALE GENOMIC DNA]</scope>
    <source>
        <strain evidence="3">OM18370.1</strain>
    </source>
</reference>
<organism evidence="3">
    <name type="scientific">Dichomitus squalens</name>
    <dbReference type="NCBI Taxonomy" id="114155"/>
    <lineage>
        <taxon>Eukaryota</taxon>
        <taxon>Fungi</taxon>
        <taxon>Dikarya</taxon>
        <taxon>Basidiomycota</taxon>
        <taxon>Agaricomycotina</taxon>
        <taxon>Agaricomycetes</taxon>
        <taxon>Polyporales</taxon>
        <taxon>Polyporaceae</taxon>
        <taxon>Dichomitus</taxon>
    </lineage>
</organism>
<dbReference type="EMBL" id="ML143551">
    <property type="protein sequence ID" value="TBU22228.1"/>
    <property type="molecule type" value="Genomic_DNA"/>
</dbReference>
<protein>
    <submittedName>
        <fullName evidence="3">Uncharacterized protein</fullName>
    </submittedName>
</protein>
<gene>
    <name evidence="3" type="ORF">BD311DRAFT_705851</name>
</gene>
<dbReference type="GO" id="GO:0043386">
    <property type="term" value="P:mycotoxin biosynthetic process"/>
    <property type="evidence" value="ECO:0007669"/>
    <property type="project" value="InterPro"/>
</dbReference>
<dbReference type="Gene3D" id="3.30.559.30">
    <property type="entry name" value="Nonribosomal peptide synthetase, condensation domain"/>
    <property type="match status" value="1"/>
</dbReference>
<dbReference type="Gene3D" id="3.30.559.10">
    <property type="entry name" value="Chloramphenicol acetyltransferase-like domain"/>
    <property type="match status" value="1"/>
</dbReference>
<keyword evidence="2" id="KW-0808">Transferase</keyword>
<dbReference type="PANTHER" id="PTHR42034:SF2">
    <property type="entry name" value="ACYL-COA-DEPENDENT ACYLTRANSFERASE MAC1"/>
    <property type="match status" value="1"/>
</dbReference>